<feature type="compositionally biased region" description="Polar residues" evidence="1">
    <location>
        <begin position="230"/>
        <end position="247"/>
    </location>
</feature>
<dbReference type="RefSeq" id="WP_095534848.1">
    <property type="nucleotide sequence ID" value="NZ_NSGO01000001.1"/>
</dbReference>
<feature type="chain" id="PRO_5046955185" description="Nuclear transport factor 2 family protein" evidence="2">
    <location>
        <begin position="27"/>
        <end position="258"/>
    </location>
</feature>
<evidence type="ECO:0000313" key="4">
    <source>
        <dbReference type="Proteomes" id="UP000218281"/>
    </source>
</evidence>
<reference evidence="3 4" key="1">
    <citation type="submission" date="2017-08" db="EMBL/GenBank/DDBJ databases">
        <title>Whole genome sequences of 6 clinical strains closest to Corynebacterium imitans.</title>
        <authorList>
            <person name="Bernier A.-M."/>
            <person name="Burdz T."/>
            <person name="Bernard K."/>
        </authorList>
    </citation>
    <scope>NUCLEOTIDE SEQUENCE [LARGE SCALE GENOMIC DNA]</scope>
    <source>
        <strain evidence="3 4">NML93-0607</strain>
    </source>
</reference>
<organism evidence="3 4">
    <name type="scientific">Corynebacterium hadale</name>
    <dbReference type="NCBI Taxonomy" id="2026255"/>
    <lineage>
        <taxon>Bacteria</taxon>
        <taxon>Bacillati</taxon>
        <taxon>Actinomycetota</taxon>
        <taxon>Actinomycetes</taxon>
        <taxon>Mycobacteriales</taxon>
        <taxon>Corynebacteriaceae</taxon>
        <taxon>Corynebacterium</taxon>
    </lineage>
</organism>
<accession>A0ABX4HCT2</accession>
<protein>
    <recommendedName>
        <fullName evidence="5">Nuclear transport factor 2 family protein</fullName>
    </recommendedName>
</protein>
<comment type="caution">
    <text evidence="3">The sequence shown here is derived from an EMBL/GenBank/DDBJ whole genome shotgun (WGS) entry which is preliminary data.</text>
</comment>
<name>A0ABX4HCT2_9CORY</name>
<evidence type="ECO:0000256" key="1">
    <source>
        <dbReference type="SAM" id="MobiDB-lite"/>
    </source>
</evidence>
<evidence type="ECO:0000256" key="2">
    <source>
        <dbReference type="SAM" id="SignalP"/>
    </source>
</evidence>
<keyword evidence="4" id="KW-1185">Reference proteome</keyword>
<feature type="signal peptide" evidence="2">
    <location>
        <begin position="1"/>
        <end position="26"/>
    </location>
</feature>
<evidence type="ECO:0008006" key="5">
    <source>
        <dbReference type="Google" id="ProtNLM"/>
    </source>
</evidence>
<dbReference type="Proteomes" id="UP000218281">
    <property type="component" value="Unassembled WGS sequence"/>
</dbReference>
<keyword evidence="2" id="KW-0732">Signal</keyword>
<evidence type="ECO:0000313" key="3">
    <source>
        <dbReference type="EMBL" id="PAT07207.1"/>
    </source>
</evidence>
<feature type="region of interest" description="Disordered" evidence="1">
    <location>
        <begin position="27"/>
        <end position="146"/>
    </location>
</feature>
<dbReference type="EMBL" id="NSGO01000001">
    <property type="protein sequence ID" value="PAT07207.1"/>
    <property type="molecule type" value="Genomic_DNA"/>
</dbReference>
<gene>
    <name evidence="3" type="ORF">CKJ81_01065</name>
</gene>
<feature type="compositionally biased region" description="Basic and acidic residues" evidence="1">
    <location>
        <begin position="248"/>
        <end position="258"/>
    </location>
</feature>
<feature type="compositionally biased region" description="Basic and acidic residues" evidence="1">
    <location>
        <begin position="59"/>
        <end position="105"/>
    </location>
</feature>
<dbReference type="PROSITE" id="PS51257">
    <property type="entry name" value="PROKAR_LIPOPROTEIN"/>
    <property type="match status" value="1"/>
</dbReference>
<feature type="region of interest" description="Disordered" evidence="1">
    <location>
        <begin position="226"/>
        <end position="258"/>
    </location>
</feature>
<sequence>MRFSTKTTKAAAAGVTAIALTLTLSACGSGEETNGGGLSTAAEAAGDNGADNTESVDGAAKESEKKSGDDKGQKDGQKDQDSKGGDAAKKTSEKDAKDSGEKDSGSDNQGENGDVPTIANPFADGEYEQVTHEPIAGGQDASQGDIDEMTKVVEAVSNPESLATWTRTILDNSCKAVRDPAMEELERQGMTLDSVEEAARMQEDAGMTMDLPKSEISLADVRVDGDRASASVTAKNDSGEDTQTQLFQREDGRWKLCN</sequence>
<feature type="compositionally biased region" description="Low complexity" evidence="1">
    <location>
        <begin position="40"/>
        <end position="53"/>
    </location>
</feature>
<proteinExistence type="predicted"/>